<dbReference type="InterPro" id="IPR010722">
    <property type="entry name" value="BATS_dom"/>
</dbReference>
<dbReference type="GO" id="GO:0051539">
    <property type="term" value="F:4 iron, 4 sulfur cluster binding"/>
    <property type="evidence" value="ECO:0007669"/>
    <property type="project" value="UniProtKB-KW"/>
</dbReference>
<keyword evidence="11" id="KW-1185">Reference proteome</keyword>
<dbReference type="GO" id="GO:0042364">
    <property type="term" value="P:water-soluble vitamin biosynthetic process"/>
    <property type="evidence" value="ECO:0007669"/>
    <property type="project" value="UniProtKB-ARBA"/>
</dbReference>
<dbReference type="KEGG" id="aram:KAR29_00195"/>
<dbReference type="InterPro" id="IPR006638">
    <property type="entry name" value="Elp3/MiaA/NifB-like_rSAM"/>
</dbReference>
<dbReference type="AlphaFoldDB" id="A0A9Q7EXE5"/>
<evidence type="ECO:0000256" key="8">
    <source>
        <dbReference type="SAM" id="MobiDB-lite"/>
    </source>
</evidence>
<dbReference type="EMBL" id="CP072943">
    <property type="protein sequence ID" value="QTX32410.1"/>
    <property type="molecule type" value="Genomic_DNA"/>
</dbReference>
<dbReference type="NCBIfam" id="TIGR03956">
    <property type="entry name" value="rSAM_HydE"/>
    <property type="match status" value="1"/>
</dbReference>
<feature type="region of interest" description="Disordered" evidence="8">
    <location>
        <begin position="349"/>
        <end position="380"/>
    </location>
</feature>
<dbReference type="PANTHER" id="PTHR43726">
    <property type="entry name" value="3-METHYLORNITHINE SYNTHASE"/>
    <property type="match status" value="1"/>
</dbReference>
<evidence type="ECO:0000256" key="7">
    <source>
        <dbReference type="ARBA" id="ARBA00034078"/>
    </source>
</evidence>
<evidence type="ECO:0000256" key="6">
    <source>
        <dbReference type="ARBA" id="ARBA00023014"/>
    </source>
</evidence>
<organism evidence="10 11">
    <name type="scientific">Aminithiophilus ramosus</name>
    <dbReference type="NCBI Taxonomy" id="3029084"/>
    <lineage>
        <taxon>Bacteria</taxon>
        <taxon>Thermotogati</taxon>
        <taxon>Synergistota</taxon>
        <taxon>Synergistia</taxon>
        <taxon>Synergistales</taxon>
        <taxon>Aminithiophilaceae</taxon>
        <taxon>Aminithiophilus</taxon>
    </lineage>
</organism>
<keyword evidence="3" id="KW-0949">S-adenosyl-L-methionine</keyword>
<comment type="cofactor">
    <cofactor evidence="7">
        <name>[2Fe-2S] cluster</name>
        <dbReference type="ChEBI" id="CHEBI:190135"/>
    </cofactor>
</comment>
<dbReference type="InterPro" id="IPR058240">
    <property type="entry name" value="rSAM_sf"/>
</dbReference>
<keyword evidence="6" id="KW-0411">Iron-sulfur</keyword>
<evidence type="ECO:0000256" key="4">
    <source>
        <dbReference type="ARBA" id="ARBA00022723"/>
    </source>
</evidence>
<name>A0A9Q7EXE5_9BACT</name>
<proteinExistence type="predicted"/>
<reference evidence="11" key="1">
    <citation type="submission" date="2021-04" db="EMBL/GenBank/DDBJ databases">
        <title>A novel Synergistetes isolate from a pyrite-forming mixed culture.</title>
        <authorList>
            <person name="Bunk B."/>
            <person name="Sproer C."/>
            <person name="Spring S."/>
            <person name="Pester M."/>
        </authorList>
    </citation>
    <scope>NUCLEOTIDE SEQUENCE [LARGE SCALE GENOMIC DNA]</scope>
    <source>
        <strain evidence="11">J.5.4.2-T.3.5.2</strain>
    </source>
</reference>
<evidence type="ECO:0000313" key="10">
    <source>
        <dbReference type="EMBL" id="QTX32410.1"/>
    </source>
</evidence>
<keyword evidence="5" id="KW-0408">Iron</keyword>
<dbReference type="InterPro" id="IPR024021">
    <property type="entry name" value="FeFe-hyd_HydE_rSAM"/>
</dbReference>
<gene>
    <name evidence="10" type="primary">hydE</name>
    <name evidence="10" type="ORF">KAR29_00195</name>
</gene>
<dbReference type="GO" id="GO:0046872">
    <property type="term" value="F:metal ion binding"/>
    <property type="evidence" value="ECO:0007669"/>
    <property type="project" value="UniProtKB-KW"/>
</dbReference>
<feature type="compositionally biased region" description="Basic and acidic residues" evidence="8">
    <location>
        <begin position="367"/>
        <end position="380"/>
    </location>
</feature>
<evidence type="ECO:0000259" key="9">
    <source>
        <dbReference type="PROSITE" id="PS51918"/>
    </source>
</evidence>
<dbReference type="GO" id="GO:0044272">
    <property type="term" value="P:sulfur compound biosynthetic process"/>
    <property type="evidence" value="ECO:0007669"/>
    <property type="project" value="UniProtKB-ARBA"/>
</dbReference>
<dbReference type="SFLD" id="SFLDG01060">
    <property type="entry name" value="BATS_domain_containing"/>
    <property type="match status" value="1"/>
</dbReference>
<dbReference type="PANTHER" id="PTHR43726:SF1">
    <property type="entry name" value="BIOTIN SYNTHASE"/>
    <property type="match status" value="1"/>
</dbReference>
<evidence type="ECO:0000256" key="5">
    <source>
        <dbReference type="ARBA" id="ARBA00023004"/>
    </source>
</evidence>
<evidence type="ECO:0000256" key="3">
    <source>
        <dbReference type="ARBA" id="ARBA00022691"/>
    </source>
</evidence>
<dbReference type="SMART" id="SM00729">
    <property type="entry name" value="Elp3"/>
    <property type="match status" value="1"/>
</dbReference>
<dbReference type="GO" id="GO:0016740">
    <property type="term" value="F:transferase activity"/>
    <property type="evidence" value="ECO:0007669"/>
    <property type="project" value="TreeGrafter"/>
</dbReference>
<protein>
    <submittedName>
        <fullName evidence="10">[FeFe] hydrogenase H-cluster radical SAM maturase HydE</fullName>
    </submittedName>
</protein>
<dbReference type="SFLD" id="SFLDG01280">
    <property type="entry name" value="HydE/PylB-like"/>
    <property type="match status" value="1"/>
</dbReference>
<comment type="cofactor">
    <cofactor evidence="1">
        <name>[4Fe-4S] cluster</name>
        <dbReference type="ChEBI" id="CHEBI:49883"/>
    </cofactor>
</comment>
<dbReference type="InterPro" id="IPR007197">
    <property type="entry name" value="rSAM"/>
</dbReference>
<evidence type="ECO:0000313" key="11">
    <source>
        <dbReference type="Proteomes" id="UP000671879"/>
    </source>
</evidence>
<dbReference type="CDD" id="cd01335">
    <property type="entry name" value="Radical_SAM"/>
    <property type="match status" value="1"/>
</dbReference>
<dbReference type="Gene3D" id="3.20.20.70">
    <property type="entry name" value="Aldolase class I"/>
    <property type="match status" value="1"/>
</dbReference>
<accession>A0A9Q7EXE5</accession>
<dbReference type="SFLD" id="SFLDS00029">
    <property type="entry name" value="Radical_SAM"/>
    <property type="match status" value="1"/>
</dbReference>
<evidence type="ECO:0000256" key="2">
    <source>
        <dbReference type="ARBA" id="ARBA00022485"/>
    </source>
</evidence>
<dbReference type="PROSITE" id="PS51918">
    <property type="entry name" value="RADICAL_SAM"/>
    <property type="match status" value="1"/>
</dbReference>
<keyword evidence="4" id="KW-0479">Metal-binding</keyword>
<dbReference type="InterPro" id="IPR013785">
    <property type="entry name" value="Aldolase_TIM"/>
</dbReference>
<dbReference type="InterPro" id="IPR034422">
    <property type="entry name" value="HydE/PylB-like"/>
</dbReference>
<dbReference type="SMART" id="SM00876">
    <property type="entry name" value="BATS"/>
    <property type="match status" value="1"/>
</dbReference>
<keyword evidence="2" id="KW-0004">4Fe-4S</keyword>
<feature type="compositionally biased region" description="Basic and acidic residues" evidence="8">
    <location>
        <begin position="349"/>
        <end position="360"/>
    </location>
</feature>
<feature type="domain" description="Radical SAM core" evidence="9">
    <location>
        <begin position="63"/>
        <end position="279"/>
    </location>
</feature>
<sequence length="380" mass="41443">MYGIGLVEPRRSGEGLPVRCFAGEKGRDRALKTGSAEIARLLARPLEELVAEADSLRRLRHGDGVWIRGLLEFTNRCTCNCLYCGLRAANGRLGRYSLTEEEILLSVRAGFARGLGTFVLQGGEDPDWTTDRLCRLVEAVKVETEGRAAVTLSCGIKSRGDYRRLAACGADRYLLRFETADPILHERLRGGISLRRRLQALDDLREEGFELGSGFMVGLPGETEAVRVANLELCRDLALDMVGIGPFIANPDTPLAGEASGTLEATVRMTAALRLLLPDANIPATTAAGSLFSQGREAMLGAGANVLMPNVTPLAYRERYLLYPGKDTITQDGIQELEAIAAHLEELGRRADLGRGDSPSRTRTNKKQMDQNSKKTIEKT</sequence>
<evidence type="ECO:0000256" key="1">
    <source>
        <dbReference type="ARBA" id="ARBA00001966"/>
    </source>
</evidence>
<dbReference type="Pfam" id="PF04055">
    <property type="entry name" value="Radical_SAM"/>
    <property type="match status" value="1"/>
</dbReference>
<dbReference type="Proteomes" id="UP000671879">
    <property type="component" value="Chromosome"/>
</dbReference>
<dbReference type="SUPFAM" id="SSF102114">
    <property type="entry name" value="Radical SAM enzymes"/>
    <property type="match status" value="1"/>
</dbReference>